<feature type="chain" id="PRO_5009519103" description="DUF5666 domain-containing protein" evidence="2">
    <location>
        <begin position="22"/>
        <end position="292"/>
    </location>
</feature>
<feature type="region of interest" description="Disordered" evidence="1">
    <location>
        <begin position="230"/>
        <end position="267"/>
    </location>
</feature>
<accession>A0A1F5KBT9</accession>
<evidence type="ECO:0008006" key="5">
    <source>
        <dbReference type="Google" id="ProtNLM"/>
    </source>
</evidence>
<evidence type="ECO:0000313" key="4">
    <source>
        <dbReference type="Proteomes" id="UP000176527"/>
    </source>
</evidence>
<organism evidence="3 4">
    <name type="scientific">Candidatus Daviesbacteria bacterium RIFCSPHIGHO2_12_FULL_37_11</name>
    <dbReference type="NCBI Taxonomy" id="1797777"/>
    <lineage>
        <taxon>Bacteria</taxon>
        <taxon>Candidatus Daviesiibacteriota</taxon>
    </lineage>
</organism>
<dbReference type="AlphaFoldDB" id="A0A1F5KBT9"/>
<protein>
    <recommendedName>
        <fullName evidence="5">DUF5666 domain-containing protein</fullName>
    </recommendedName>
</protein>
<feature type="compositionally biased region" description="Polar residues" evidence="1">
    <location>
        <begin position="230"/>
        <end position="240"/>
    </location>
</feature>
<feature type="region of interest" description="Disordered" evidence="1">
    <location>
        <begin position="23"/>
        <end position="65"/>
    </location>
</feature>
<evidence type="ECO:0000256" key="2">
    <source>
        <dbReference type="SAM" id="SignalP"/>
    </source>
</evidence>
<keyword evidence="2" id="KW-0732">Signal</keyword>
<feature type="compositionally biased region" description="Low complexity" evidence="1">
    <location>
        <begin position="25"/>
        <end position="48"/>
    </location>
</feature>
<gene>
    <name evidence="3" type="ORF">A3F00_04765</name>
</gene>
<reference evidence="3 4" key="1">
    <citation type="journal article" date="2016" name="Nat. Commun.">
        <title>Thousands of microbial genomes shed light on interconnected biogeochemical processes in an aquifer system.</title>
        <authorList>
            <person name="Anantharaman K."/>
            <person name="Brown C.T."/>
            <person name="Hug L.A."/>
            <person name="Sharon I."/>
            <person name="Castelle C.J."/>
            <person name="Probst A.J."/>
            <person name="Thomas B.C."/>
            <person name="Singh A."/>
            <person name="Wilkins M.J."/>
            <person name="Karaoz U."/>
            <person name="Brodie E.L."/>
            <person name="Williams K.H."/>
            <person name="Hubbard S.S."/>
            <person name="Banfield J.F."/>
        </authorList>
    </citation>
    <scope>NUCLEOTIDE SEQUENCE [LARGE SCALE GENOMIC DNA]</scope>
</reference>
<proteinExistence type="predicted"/>
<name>A0A1F5KBT9_9BACT</name>
<evidence type="ECO:0000313" key="3">
    <source>
        <dbReference type="EMBL" id="OGE38081.1"/>
    </source>
</evidence>
<feature type="compositionally biased region" description="Basic and acidic residues" evidence="1">
    <location>
        <begin position="51"/>
        <end position="65"/>
    </location>
</feature>
<evidence type="ECO:0000256" key="1">
    <source>
        <dbReference type="SAM" id="MobiDB-lite"/>
    </source>
</evidence>
<feature type="signal peptide" evidence="2">
    <location>
        <begin position="1"/>
        <end position="21"/>
    </location>
</feature>
<dbReference type="Proteomes" id="UP000176527">
    <property type="component" value="Unassembled WGS sequence"/>
</dbReference>
<dbReference type="EMBL" id="MFDE01000029">
    <property type="protein sequence ID" value="OGE38081.1"/>
    <property type="molecule type" value="Genomic_DNA"/>
</dbReference>
<comment type="caution">
    <text evidence="3">The sequence shown here is derived from an EMBL/GenBank/DDBJ whole genome shotgun (WGS) entry which is preliminary data.</text>
</comment>
<sequence length="292" mass="30586">MDKIIISVILTFVLFAGSAYAKSENSNSGNAGGNSNSNPSSNSHGNASVGEVKEVNPNKITIEENKTNKKIEADVDEDTEVIHQNNRGSSINRGKGSTSSIRKDDTVALVSTDSAGRKEGKIGKVLKIFVKEATTSGQSKRRAIQGVVLSIDGSTINIAHQIHRDRTNIVFTDSATLFKIKGIEDGSIADVNVGNRIAAVGEATGSGILARRVHVIPGKATGIFRRLPVSTDSATESATPSGIPASPSGSLEPTLEPTPEATSSTQSGVLTEGINLFQSFLNSLLNLFGISK</sequence>